<evidence type="ECO:0000313" key="3">
    <source>
        <dbReference type="EMBL" id="RXG44097.1"/>
    </source>
</evidence>
<protein>
    <submittedName>
        <fullName evidence="3">Uncharacterized protein</fullName>
    </submittedName>
</protein>
<evidence type="ECO:0000313" key="4">
    <source>
        <dbReference type="Proteomes" id="UP000236305"/>
    </source>
</evidence>
<dbReference type="AlphaFoldDB" id="A0A2J8EQP3"/>
<sequence length="156" mass="15689">MSSPAAQRPAGRAAPRPAPVDTFSQGTLAASLLVSAVAYAVIAGVAYGDFDTLVAGNESLILVVPVALTLQIMGLLIGSQEVSAAWPGRLGPVFAAGVAALGATGVYVLVQSLPRDYYMLALLNGSFYAGMLAEAVTGVTGLLVGGDGAKAPRKQD</sequence>
<keyword evidence="1" id="KW-0472">Membrane</keyword>
<feature type="transmembrane region" description="Helical" evidence="1">
    <location>
        <begin position="122"/>
        <end position="144"/>
    </location>
</feature>
<accession>A0A2J8EQP3</accession>
<proteinExistence type="predicted"/>
<feature type="transmembrane region" description="Helical" evidence="1">
    <location>
        <begin position="26"/>
        <end position="47"/>
    </location>
</feature>
<name>A0A2J8EQP3_VERDA</name>
<reference evidence="2 4" key="1">
    <citation type="submission" date="2017-12" db="EMBL/GenBank/DDBJ databases">
        <title>Comparative genomics yields insights into virulence evolution of Verticillium dahliae.</title>
        <authorList>
            <person name="Fan R."/>
            <person name="Armitage A.D."/>
            <person name="Cascant-Lopez E."/>
            <person name="Sobczyk M."/>
            <person name="Cockerton H.M."/>
            <person name="Harrison R.J."/>
        </authorList>
    </citation>
    <scope>NUCLEOTIDE SEQUENCE [LARGE SCALE GENOMIC DNA]</scope>
    <source>
        <strain evidence="2 4">12008</strain>
    </source>
</reference>
<feature type="transmembrane region" description="Helical" evidence="1">
    <location>
        <begin position="90"/>
        <end position="110"/>
    </location>
</feature>
<comment type="caution">
    <text evidence="3">The sequence shown here is derived from an EMBL/GenBank/DDBJ whole genome shotgun (WGS) entry which is preliminary data.</text>
</comment>
<dbReference type="EMBL" id="MPSH01000022">
    <property type="protein sequence ID" value="PNH30100.1"/>
    <property type="molecule type" value="Genomic_DNA"/>
</dbReference>
<dbReference type="Proteomes" id="UP000236305">
    <property type="component" value="Unassembled WGS sequence"/>
</dbReference>
<dbReference type="Proteomes" id="UP000288725">
    <property type="component" value="Chromosome 5"/>
</dbReference>
<dbReference type="EMBL" id="RSDZ01000096">
    <property type="protein sequence ID" value="RXG44097.1"/>
    <property type="molecule type" value="Genomic_DNA"/>
</dbReference>
<reference evidence="3 5" key="2">
    <citation type="submission" date="2018-12" db="EMBL/GenBank/DDBJ databases">
        <title>Genome of Verticillium dahliae isolate Getta Getta.</title>
        <authorList>
            <person name="Gardiner D.M."/>
        </authorList>
    </citation>
    <scope>NUCLEOTIDE SEQUENCE [LARGE SCALE GENOMIC DNA]</scope>
    <source>
        <strain evidence="3 5">Getta Getta</strain>
    </source>
</reference>
<evidence type="ECO:0000256" key="1">
    <source>
        <dbReference type="SAM" id="Phobius"/>
    </source>
</evidence>
<evidence type="ECO:0000313" key="5">
    <source>
        <dbReference type="Proteomes" id="UP000288725"/>
    </source>
</evidence>
<feature type="transmembrane region" description="Helical" evidence="1">
    <location>
        <begin position="59"/>
        <end position="78"/>
    </location>
</feature>
<keyword evidence="1" id="KW-0812">Transmembrane</keyword>
<organism evidence="3 5">
    <name type="scientific">Verticillium dahliae</name>
    <name type="common">Verticillium wilt</name>
    <dbReference type="NCBI Taxonomy" id="27337"/>
    <lineage>
        <taxon>Eukaryota</taxon>
        <taxon>Fungi</taxon>
        <taxon>Dikarya</taxon>
        <taxon>Ascomycota</taxon>
        <taxon>Pezizomycotina</taxon>
        <taxon>Sordariomycetes</taxon>
        <taxon>Hypocreomycetidae</taxon>
        <taxon>Glomerellales</taxon>
        <taxon>Plectosphaerellaceae</taxon>
        <taxon>Verticillium</taxon>
    </lineage>
</organism>
<gene>
    <name evidence="2" type="ORF">BJF96_g6622</name>
    <name evidence="3" type="ORF">VDGE_07339</name>
</gene>
<evidence type="ECO:0000313" key="2">
    <source>
        <dbReference type="EMBL" id="PNH30100.1"/>
    </source>
</evidence>
<keyword evidence="1" id="KW-1133">Transmembrane helix</keyword>